<dbReference type="Proteomes" id="UP001054252">
    <property type="component" value="Unassembled WGS sequence"/>
</dbReference>
<comment type="caution">
    <text evidence="4">The sequence shown here is derived from an EMBL/GenBank/DDBJ whole genome shotgun (WGS) entry which is preliminary data.</text>
</comment>
<dbReference type="InterPro" id="IPR011009">
    <property type="entry name" value="Kinase-like_dom_sf"/>
</dbReference>
<reference evidence="4 5" key="1">
    <citation type="journal article" date="2021" name="Commun. Biol.">
        <title>The genome of Shorea leprosula (Dipterocarpaceae) highlights the ecological relevance of drought in aseasonal tropical rainforests.</title>
        <authorList>
            <person name="Ng K.K.S."/>
            <person name="Kobayashi M.J."/>
            <person name="Fawcett J.A."/>
            <person name="Hatakeyama M."/>
            <person name="Paape T."/>
            <person name="Ng C.H."/>
            <person name="Ang C.C."/>
            <person name="Tnah L.H."/>
            <person name="Lee C.T."/>
            <person name="Nishiyama T."/>
            <person name="Sese J."/>
            <person name="O'Brien M.J."/>
            <person name="Copetti D."/>
            <person name="Mohd Noor M.I."/>
            <person name="Ong R.C."/>
            <person name="Putra M."/>
            <person name="Sireger I.Z."/>
            <person name="Indrioko S."/>
            <person name="Kosugi Y."/>
            <person name="Izuno A."/>
            <person name="Isagi Y."/>
            <person name="Lee S.L."/>
            <person name="Shimizu K.K."/>
        </authorList>
    </citation>
    <scope>NUCLEOTIDE SEQUENCE [LARGE SCALE GENOMIC DNA]</scope>
    <source>
        <strain evidence="4">214</strain>
    </source>
</reference>
<protein>
    <recommendedName>
        <fullName evidence="3">Protein kinase domain-containing protein</fullName>
    </recommendedName>
</protein>
<dbReference type="AlphaFoldDB" id="A0AAV5HXY3"/>
<dbReference type="SUPFAM" id="SSF56112">
    <property type="entry name" value="Protein kinase-like (PK-like)"/>
    <property type="match status" value="1"/>
</dbReference>
<dbReference type="GO" id="GO:0005524">
    <property type="term" value="F:ATP binding"/>
    <property type="evidence" value="ECO:0007669"/>
    <property type="project" value="UniProtKB-KW"/>
</dbReference>
<evidence type="ECO:0000313" key="4">
    <source>
        <dbReference type="EMBL" id="GKU93728.1"/>
    </source>
</evidence>
<evidence type="ECO:0000259" key="3">
    <source>
        <dbReference type="PROSITE" id="PS50011"/>
    </source>
</evidence>
<proteinExistence type="predicted"/>
<organism evidence="4 5">
    <name type="scientific">Rubroshorea leprosula</name>
    <dbReference type="NCBI Taxonomy" id="152421"/>
    <lineage>
        <taxon>Eukaryota</taxon>
        <taxon>Viridiplantae</taxon>
        <taxon>Streptophyta</taxon>
        <taxon>Embryophyta</taxon>
        <taxon>Tracheophyta</taxon>
        <taxon>Spermatophyta</taxon>
        <taxon>Magnoliopsida</taxon>
        <taxon>eudicotyledons</taxon>
        <taxon>Gunneridae</taxon>
        <taxon>Pentapetalae</taxon>
        <taxon>rosids</taxon>
        <taxon>malvids</taxon>
        <taxon>Malvales</taxon>
        <taxon>Dipterocarpaceae</taxon>
        <taxon>Rubroshorea</taxon>
    </lineage>
</organism>
<sequence>MDRRIRKHRLRFLSWLRRSRPGPISFVKHYAYKDVKKATDGFNRVIYGNSHGAAYKARLEDGEVALVKEATVFNERKDFFYREVQFLERLHHRHLLPLRGFSTGHKRLLVFDNIQNGSLKEHLNDPLKTPLNWKTRLEIATGVAAALEYLLLFSNPPVYHVSINSSNIMFDENFTAKLSDVGLLSSVGNYVNVPHSSCSEECMGEECGSIIFQLGVLILELITGQSSEHGGPDLIQWVQGSRLGSSIHMMIDPDLGNNYDHSELKKLLAVARLCIKSKNNPTFPISQVLRYLQKKVVIAHD</sequence>
<dbReference type="FunFam" id="3.30.200.20:FF:000521">
    <property type="entry name" value="Protein kinase superfamily protein"/>
    <property type="match status" value="1"/>
</dbReference>
<evidence type="ECO:0000256" key="1">
    <source>
        <dbReference type="ARBA" id="ARBA00022741"/>
    </source>
</evidence>
<dbReference type="Gene3D" id="1.10.510.10">
    <property type="entry name" value="Transferase(Phosphotransferase) domain 1"/>
    <property type="match status" value="1"/>
</dbReference>
<evidence type="ECO:0000313" key="5">
    <source>
        <dbReference type="Proteomes" id="UP001054252"/>
    </source>
</evidence>
<dbReference type="Pfam" id="PF07714">
    <property type="entry name" value="PK_Tyr_Ser-Thr"/>
    <property type="match status" value="1"/>
</dbReference>
<feature type="domain" description="Protein kinase" evidence="3">
    <location>
        <begin position="32"/>
        <end position="301"/>
    </location>
</feature>
<dbReference type="Gene3D" id="3.30.200.20">
    <property type="entry name" value="Phosphorylase Kinase, domain 1"/>
    <property type="match status" value="1"/>
</dbReference>
<dbReference type="PANTHER" id="PTHR27001">
    <property type="entry name" value="OS01G0253100 PROTEIN"/>
    <property type="match status" value="1"/>
</dbReference>
<dbReference type="InterPro" id="IPR000719">
    <property type="entry name" value="Prot_kinase_dom"/>
</dbReference>
<dbReference type="PANTHER" id="PTHR27001:SF20">
    <property type="entry name" value="PROTEIN KINASE SUPERFAMILY PROTEIN"/>
    <property type="match status" value="1"/>
</dbReference>
<dbReference type="GO" id="GO:0004672">
    <property type="term" value="F:protein kinase activity"/>
    <property type="evidence" value="ECO:0007669"/>
    <property type="project" value="InterPro"/>
</dbReference>
<accession>A0AAV5HXY3</accession>
<dbReference type="InterPro" id="IPR001245">
    <property type="entry name" value="Ser-Thr/Tyr_kinase_cat_dom"/>
</dbReference>
<keyword evidence="1" id="KW-0547">Nucleotide-binding</keyword>
<keyword evidence="5" id="KW-1185">Reference proteome</keyword>
<dbReference type="EMBL" id="BPVZ01000007">
    <property type="protein sequence ID" value="GKU93728.1"/>
    <property type="molecule type" value="Genomic_DNA"/>
</dbReference>
<name>A0AAV5HXY3_9ROSI</name>
<dbReference type="PROSITE" id="PS50011">
    <property type="entry name" value="PROTEIN_KINASE_DOM"/>
    <property type="match status" value="1"/>
</dbReference>
<evidence type="ECO:0000256" key="2">
    <source>
        <dbReference type="ARBA" id="ARBA00022840"/>
    </source>
</evidence>
<gene>
    <name evidence="4" type="ORF">SLEP1_g7297</name>
</gene>
<keyword evidence="2" id="KW-0067">ATP-binding</keyword>
<dbReference type="GO" id="GO:0005886">
    <property type="term" value="C:plasma membrane"/>
    <property type="evidence" value="ECO:0007669"/>
    <property type="project" value="TreeGrafter"/>
</dbReference>